<dbReference type="PROSITE" id="PS50995">
    <property type="entry name" value="HTH_MARR_2"/>
    <property type="match status" value="1"/>
</dbReference>
<dbReference type="Pfam" id="PF01047">
    <property type="entry name" value="MarR"/>
    <property type="match status" value="1"/>
</dbReference>
<sequence>MTDDTLQLSPEIRSLMGVYALYWMLDDAVERMDQAPRIGRLESRILIRLDRPRRMGALAQLLLTGPPSVTAAADRLEEMGLVQRLPDPDDRRALLLHLTDRGRTVRSQLDEEARRLFRQVSGLSTDEIAQFAALCEKIHDTSTGNGAPLGCPDPKGDRE</sequence>
<comment type="caution">
    <text evidence="2">The sequence shown here is derived from an EMBL/GenBank/DDBJ whole genome shotgun (WGS) entry which is preliminary data.</text>
</comment>
<organism evidence="2 3">
    <name type="scientific">Phaeobacter gallaeciensis</name>
    <dbReference type="NCBI Taxonomy" id="60890"/>
    <lineage>
        <taxon>Bacteria</taxon>
        <taxon>Pseudomonadati</taxon>
        <taxon>Pseudomonadota</taxon>
        <taxon>Alphaproteobacteria</taxon>
        <taxon>Rhodobacterales</taxon>
        <taxon>Roseobacteraceae</taxon>
        <taxon>Phaeobacter</taxon>
    </lineage>
</organism>
<dbReference type="GO" id="GO:0006355">
    <property type="term" value="P:regulation of DNA-templated transcription"/>
    <property type="evidence" value="ECO:0007669"/>
    <property type="project" value="UniProtKB-ARBA"/>
</dbReference>
<protein>
    <submittedName>
        <fullName evidence="2">MarR family transcriptional regulator</fullName>
    </submittedName>
</protein>
<dbReference type="SMART" id="SM00347">
    <property type="entry name" value="HTH_MARR"/>
    <property type="match status" value="1"/>
</dbReference>
<evidence type="ECO:0000313" key="3">
    <source>
        <dbReference type="Proteomes" id="UP001218364"/>
    </source>
</evidence>
<dbReference type="InterPro" id="IPR039422">
    <property type="entry name" value="MarR/SlyA-like"/>
</dbReference>
<dbReference type="PANTHER" id="PTHR33164">
    <property type="entry name" value="TRANSCRIPTIONAL REGULATOR, MARR FAMILY"/>
    <property type="match status" value="1"/>
</dbReference>
<dbReference type="InterPro" id="IPR000835">
    <property type="entry name" value="HTH_MarR-typ"/>
</dbReference>
<dbReference type="InterPro" id="IPR036388">
    <property type="entry name" value="WH-like_DNA-bd_sf"/>
</dbReference>
<proteinExistence type="predicted"/>
<accession>A0ABD4XA60</accession>
<reference evidence="2 3" key="1">
    <citation type="submission" date="2023-02" db="EMBL/GenBank/DDBJ databases">
        <title>Population genomics of bacteria associated with diatom.</title>
        <authorList>
            <person name="Xie J."/>
            <person name="Wang H."/>
        </authorList>
    </citation>
    <scope>NUCLEOTIDE SEQUENCE [LARGE SCALE GENOMIC DNA]</scope>
    <source>
        <strain evidence="2 3">PT47_8</strain>
    </source>
</reference>
<dbReference type="PANTHER" id="PTHR33164:SF43">
    <property type="entry name" value="HTH-TYPE TRANSCRIPTIONAL REPRESSOR YETL"/>
    <property type="match status" value="1"/>
</dbReference>
<evidence type="ECO:0000313" key="2">
    <source>
        <dbReference type="EMBL" id="MDE4166406.1"/>
    </source>
</evidence>
<dbReference type="EMBL" id="JARCJK010000005">
    <property type="protein sequence ID" value="MDE4166406.1"/>
    <property type="molecule type" value="Genomic_DNA"/>
</dbReference>
<dbReference type="Gene3D" id="1.10.10.10">
    <property type="entry name" value="Winged helix-like DNA-binding domain superfamily/Winged helix DNA-binding domain"/>
    <property type="match status" value="1"/>
</dbReference>
<dbReference type="RefSeq" id="WP_065272918.1">
    <property type="nucleotide sequence ID" value="NZ_CP015124.1"/>
</dbReference>
<gene>
    <name evidence="2" type="ORF">PXK24_11940</name>
</gene>
<feature type="domain" description="HTH marR-type" evidence="1">
    <location>
        <begin position="1"/>
        <end position="140"/>
    </location>
</feature>
<name>A0ABD4XA60_9RHOB</name>
<dbReference type="SUPFAM" id="SSF46785">
    <property type="entry name" value="Winged helix' DNA-binding domain"/>
    <property type="match status" value="1"/>
</dbReference>
<dbReference type="AlphaFoldDB" id="A0ABD4XA60"/>
<dbReference type="Proteomes" id="UP001218364">
    <property type="component" value="Unassembled WGS sequence"/>
</dbReference>
<dbReference type="InterPro" id="IPR036390">
    <property type="entry name" value="WH_DNA-bd_sf"/>
</dbReference>
<evidence type="ECO:0000259" key="1">
    <source>
        <dbReference type="PROSITE" id="PS50995"/>
    </source>
</evidence>
<dbReference type="PRINTS" id="PR00598">
    <property type="entry name" value="HTHMARR"/>
</dbReference>